<proteinExistence type="predicted"/>
<comment type="caution">
    <text evidence="3">The sequence shown here is derived from an EMBL/GenBank/DDBJ whole genome shotgun (WGS) entry which is preliminary data.</text>
</comment>
<dbReference type="Proteomes" id="UP001551695">
    <property type="component" value="Unassembled WGS sequence"/>
</dbReference>
<dbReference type="InterPro" id="IPR025751">
    <property type="entry name" value="RsbRD_N_dom"/>
</dbReference>
<accession>A0ABV3G3D7</accession>
<gene>
    <name evidence="3" type="ORF">AB0I48_32015</name>
</gene>
<sequence length="417" mass="44749">MTFSTTHRPHGRSRSVLRIGGRAASTPLRNADRIAEHVLRSFQTSVTPSGPLPAEQLREDVTQLTRTCLELVTEMLDKREVPGPDQLGVVCEAATQWAHDGVPLSTVLRACHEGVRVAFGLVTAPAKAADVDELLIAGDLMLEMLNAIIAGASDAYVAEQLLVAKEQHSAAETLASALLSGRGSAALSRQAGVHVADSYQVVALSIPDDDDVSMTATVAARRRLRRLRAAIATVFSPHALAVLSATGGTLLVPLGDENGPIFEADTLAELSESAEVTLTATVVISGTEQIPESADQAHELLTLIHAGQRAPGLYHMSDLDIEFQLTRGGSVTRRIATILDPLRSYPELLDTVRAYLANDMNRQRTARRLYVHPNTVDHRLRRVAQLTTIDLATSTGICRAAIALLAYDHGRNDPGQT</sequence>
<dbReference type="Gene3D" id="1.10.10.2840">
    <property type="entry name" value="PucR C-terminal helix-turn-helix domain"/>
    <property type="match status" value="1"/>
</dbReference>
<dbReference type="Pfam" id="PF14361">
    <property type="entry name" value="RsbRD_N"/>
    <property type="match status" value="1"/>
</dbReference>
<dbReference type="RefSeq" id="WP_109530687.1">
    <property type="nucleotide sequence ID" value="NZ_JBEXKW010000009.1"/>
</dbReference>
<feature type="domain" description="PucR C-terminal helix-turn-helix" evidence="1">
    <location>
        <begin position="348"/>
        <end position="406"/>
    </location>
</feature>
<evidence type="ECO:0000259" key="2">
    <source>
        <dbReference type="Pfam" id="PF14361"/>
    </source>
</evidence>
<feature type="domain" description="RsbT co-antagonist protein RsbRD N-terminal" evidence="2">
    <location>
        <begin position="32"/>
        <end position="169"/>
    </location>
</feature>
<evidence type="ECO:0000313" key="4">
    <source>
        <dbReference type="Proteomes" id="UP001551695"/>
    </source>
</evidence>
<reference evidence="3 4" key="1">
    <citation type="submission" date="2024-06" db="EMBL/GenBank/DDBJ databases">
        <title>The Natural Products Discovery Center: Release of the First 8490 Sequenced Strains for Exploring Actinobacteria Biosynthetic Diversity.</title>
        <authorList>
            <person name="Kalkreuter E."/>
            <person name="Kautsar S.A."/>
            <person name="Yang D."/>
            <person name="Bader C.D."/>
            <person name="Teijaro C.N."/>
            <person name="Fluegel L."/>
            <person name="Davis C.M."/>
            <person name="Simpson J.R."/>
            <person name="Lauterbach L."/>
            <person name="Steele A.D."/>
            <person name="Gui C."/>
            <person name="Meng S."/>
            <person name="Li G."/>
            <person name="Viehrig K."/>
            <person name="Ye F."/>
            <person name="Su P."/>
            <person name="Kiefer A.F."/>
            <person name="Nichols A."/>
            <person name="Cepeda A.J."/>
            <person name="Yan W."/>
            <person name="Fan B."/>
            <person name="Jiang Y."/>
            <person name="Adhikari A."/>
            <person name="Zheng C.-J."/>
            <person name="Schuster L."/>
            <person name="Cowan T.M."/>
            <person name="Smanski M.J."/>
            <person name="Chevrette M.G."/>
            <person name="De Carvalho L.P.S."/>
            <person name="Shen B."/>
        </authorList>
    </citation>
    <scope>NUCLEOTIDE SEQUENCE [LARGE SCALE GENOMIC DNA]</scope>
    <source>
        <strain evidence="3 4">NPDC050403</strain>
    </source>
</reference>
<dbReference type="EMBL" id="JBFAKC010000019">
    <property type="protein sequence ID" value="MEV0712197.1"/>
    <property type="molecule type" value="Genomic_DNA"/>
</dbReference>
<evidence type="ECO:0000259" key="1">
    <source>
        <dbReference type="Pfam" id="PF13556"/>
    </source>
</evidence>
<keyword evidence="4" id="KW-1185">Reference proteome</keyword>
<dbReference type="Pfam" id="PF13556">
    <property type="entry name" value="HTH_30"/>
    <property type="match status" value="1"/>
</dbReference>
<dbReference type="InterPro" id="IPR025736">
    <property type="entry name" value="PucR_C-HTH_dom"/>
</dbReference>
<name>A0ABV3G3D7_9NOCA</name>
<protein>
    <submittedName>
        <fullName evidence="3">Helix-turn-helix domain-containing protein</fullName>
    </submittedName>
</protein>
<dbReference type="InterPro" id="IPR042070">
    <property type="entry name" value="PucR_C-HTH_sf"/>
</dbReference>
<dbReference type="InterPro" id="IPR051448">
    <property type="entry name" value="CdaR-like_regulators"/>
</dbReference>
<organism evidence="3 4">
    <name type="scientific">Nocardia aurea</name>
    <dbReference type="NCBI Taxonomy" id="2144174"/>
    <lineage>
        <taxon>Bacteria</taxon>
        <taxon>Bacillati</taxon>
        <taxon>Actinomycetota</taxon>
        <taxon>Actinomycetes</taxon>
        <taxon>Mycobacteriales</taxon>
        <taxon>Nocardiaceae</taxon>
        <taxon>Nocardia</taxon>
    </lineage>
</organism>
<dbReference type="PANTHER" id="PTHR33744">
    <property type="entry name" value="CARBOHYDRATE DIACID REGULATOR"/>
    <property type="match status" value="1"/>
</dbReference>
<evidence type="ECO:0000313" key="3">
    <source>
        <dbReference type="EMBL" id="MEV0712197.1"/>
    </source>
</evidence>